<dbReference type="EMBL" id="MN821364">
    <property type="protein sequence ID" value="QLG00591.1"/>
    <property type="molecule type" value="Genomic_DNA"/>
</dbReference>
<keyword evidence="1" id="KW-0560">Oxidoreductase</keyword>
<geneLocation type="plasmid" evidence="1">
    <name>pP12375-3FII</name>
</geneLocation>
<sequence length="57" mass="6700">MLTQEQKLRVKDTVPVLKENGIALRDYLYKRMLRNNPDLQEDFNMGSGAVFWLRSLS</sequence>
<keyword evidence="1" id="KW-0614">Plasmid</keyword>
<dbReference type="InterPro" id="IPR012292">
    <property type="entry name" value="Globin/Proto"/>
</dbReference>
<keyword evidence="1" id="KW-0223">Dioxygenase</keyword>
<evidence type="ECO:0000313" key="1">
    <source>
        <dbReference type="EMBL" id="QLG00591.1"/>
    </source>
</evidence>
<proteinExistence type="predicted"/>
<reference evidence="1" key="1">
    <citation type="submission" date="2019-12" db="EMBL/GenBank/DDBJ databases">
        <authorList>
            <person name="Zhou D."/>
        </authorList>
    </citation>
    <scope>NUCLEOTIDE SEQUENCE</scope>
    <source>
        <strain evidence="1">P12375</strain>
        <plasmid evidence="1">pP12375-3FII</plasmid>
    </source>
</reference>
<accession>A0A7D5G236</accession>
<organism evidence="1">
    <name type="scientific">Leclercia adecarboxylata</name>
    <dbReference type="NCBI Taxonomy" id="83655"/>
    <lineage>
        <taxon>Bacteria</taxon>
        <taxon>Pseudomonadati</taxon>
        <taxon>Pseudomonadota</taxon>
        <taxon>Gammaproteobacteria</taxon>
        <taxon>Enterobacterales</taxon>
        <taxon>Enterobacteriaceae</taxon>
        <taxon>Leclercia</taxon>
    </lineage>
</organism>
<protein>
    <submittedName>
        <fullName evidence="1">Flavohemoprotein (Hemoglobin-like protein) (Flavohemoglobin) (Nitric oxide dioxygenase)</fullName>
        <ecNumber evidence="1">1.14.12.17</ecNumber>
    </submittedName>
</protein>
<dbReference type="InterPro" id="IPR009050">
    <property type="entry name" value="Globin-like_sf"/>
</dbReference>
<dbReference type="GO" id="GO:0008941">
    <property type="term" value="F:nitric oxide dioxygenase NAD(P)H activity"/>
    <property type="evidence" value="ECO:0007669"/>
    <property type="project" value="UniProtKB-EC"/>
</dbReference>
<name>A0A7D5G236_9ENTR</name>
<dbReference type="EC" id="1.14.12.17" evidence="1"/>
<dbReference type="GO" id="GO:0020037">
    <property type="term" value="F:heme binding"/>
    <property type="evidence" value="ECO:0007669"/>
    <property type="project" value="InterPro"/>
</dbReference>
<dbReference type="GO" id="GO:0019825">
    <property type="term" value="F:oxygen binding"/>
    <property type="evidence" value="ECO:0007669"/>
    <property type="project" value="InterPro"/>
</dbReference>
<dbReference type="AlphaFoldDB" id="A0A7D5G236"/>
<dbReference type="SUPFAM" id="SSF46458">
    <property type="entry name" value="Globin-like"/>
    <property type="match status" value="1"/>
</dbReference>
<dbReference type="Gene3D" id="1.10.490.10">
    <property type="entry name" value="Globins"/>
    <property type="match status" value="1"/>
</dbReference>